<evidence type="ECO:0000256" key="1">
    <source>
        <dbReference type="ARBA" id="ARBA00023015"/>
    </source>
</evidence>
<evidence type="ECO:0000256" key="2">
    <source>
        <dbReference type="ARBA" id="ARBA00023125"/>
    </source>
</evidence>
<reference evidence="7 8" key="1">
    <citation type="submission" date="2019-08" db="EMBL/GenBank/DDBJ databases">
        <title>Parahaliea maris sp. nov., isolated from the surface seawater.</title>
        <authorList>
            <person name="Liu Y."/>
        </authorList>
    </citation>
    <scope>NUCLEOTIDE SEQUENCE [LARGE SCALE GENOMIC DNA]</scope>
    <source>
        <strain evidence="7 8">S2-26</strain>
    </source>
</reference>
<feature type="region of interest" description="Disordered" evidence="5">
    <location>
        <begin position="206"/>
        <end position="236"/>
    </location>
</feature>
<evidence type="ECO:0000256" key="4">
    <source>
        <dbReference type="PROSITE-ProRule" id="PRU00335"/>
    </source>
</evidence>
<comment type="caution">
    <text evidence="7">The sequence shown here is derived from an EMBL/GenBank/DDBJ whole genome shotgun (WGS) entry which is preliminary data.</text>
</comment>
<name>A0A5C9A1P7_9GAMM</name>
<evidence type="ECO:0000256" key="5">
    <source>
        <dbReference type="SAM" id="MobiDB-lite"/>
    </source>
</evidence>
<dbReference type="InterPro" id="IPR001647">
    <property type="entry name" value="HTH_TetR"/>
</dbReference>
<feature type="domain" description="HTH tetR-type" evidence="6">
    <location>
        <begin position="19"/>
        <end position="79"/>
    </location>
</feature>
<dbReference type="SUPFAM" id="SSF46689">
    <property type="entry name" value="Homeodomain-like"/>
    <property type="match status" value="1"/>
</dbReference>
<dbReference type="GO" id="GO:0000976">
    <property type="term" value="F:transcription cis-regulatory region binding"/>
    <property type="evidence" value="ECO:0007669"/>
    <property type="project" value="TreeGrafter"/>
</dbReference>
<keyword evidence="8" id="KW-1185">Reference proteome</keyword>
<dbReference type="Gene3D" id="1.10.357.10">
    <property type="entry name" value="Tetracycline Repressor, domain 2"/>
    <property type="match status" value="1"/>
</dbReference>
<dbReference type="Pfam" id="PF00440">
    <property type="entry name" value="TetR_N"/>
    <property type="match status" value="1"/>
</dbReference>
<evidence type="ECO:0000259" key="6">
    <source>
        <dbReference type="PROSITE" id="PS50977"/>
    </source>
</evidence>
<protein>
    <submittedName>
        <fullName evidence="7">TetR/AcrR family transcriptional regulator</fullName>
    </submittedName>
</protein>
<dbReference type="GO" id="GO:0003700">
    <property type="term" value="F:DNA-binding transcription factor activity"/>
    <property type="evidence" value="ECO:0007669"/>
    <property type="project" value="TreeGrafter"/>
</dbReference>
<dbReference type="Proteomes" id="UP000321933">
    <property type="component" value="Unassembled WGS sequence"/>
</dbReference>
<dbReference type="PRINTS" id="PR00455">
    <property type="entry name" value="HTHTETR"/>
</dbReference>
<sequence length="236" mass="25186">MVEQTKSAAVNTSDRMSAEERRDDLINIALDLLRESGMEAITIGAVAELAGVTRTLVYKHFANRQDVINAVYQREAAKLHVTIRDRVVEATGFEGRLRAFVDAIIGAVDTHGWLFSPAESQTHEAGFRTEQAGRDRRTVREFAKLAGAEFGLSLREATSAMGILLSGLTSLRLQAHVLTSEADRAALAALYVDLVMAALKGLASGEGHYKGDTETSPGGASGDAAPDQPSPPPGAR</sequence>
<evidence type="ECO:0000313" key="8">
    <source>
        <dbReference type="Proteomes" id="UP000321933"/>
    </source>
</evidence>
<evidence type="ECO:0000256" key="3">
    <source>
        <dbReference type="ARBA" id="ARBA00023163"/>
    </source>
</evidence>
<dbReference type="PROSITE" id="PS50977">
    <property type="entry name" value="HTH_TETR_2"/>
    <property type="match status" value="1"/>
</dbReference>
<keyword evidence="2 4" id="KW-0238">DNA-binding</keyword>
<dbReference type="OrthoDB" id="5982141at2"/>
<dbReference type="InterPro" id="IPR050109">
    <property type="entry name" value="HTH-type_TetR-like_transc_reg"/>
</dbReference>
<keyword evidence="1" id="KW-0805">Transcription regulation</keyword>
<proteinExistence type="predicted"/>
<evidence type="ECO:0000313" key="7">
    <source>
        <dbReference type="EMBL" id="TXS94688.1"/>
    </source>
</evidence>
<dbReference type="InterPro" id="IPR009057">
    <property type="entry name" value="Homeodomain-like_sf"/>
</dbReference>
<dbReference type="EMBL" id="VRYZ01000001">
    <property type="protein sequence ID" value="TXS94688.1"/>
    <property type="molecule type" value="Genomic_DNA"/>
</dbReference>
<gene>
    <name evidence="7" type="ORF">FVW59_01890</name>
</gene>
<dbReference type="PANTHER" id="PTHR30055:SF234">
    <property type="entry name" value="HTH-TYPE TRANSCRIPTIONAL REGULATOR BETI"/>
    <property type="match status" value="1"/>
</dbReference>
<dbReference type="RefSeq" id="WP_148062530.1">
    <property type="nucleotide sequence ID" value="NZ_VRYZ01000001.1"/>
</dbReference>
<dbReference type="AlphaFoldDB" id="A0A5C9A1P7"/>
<organism evidence="7 8">
    <name type="scientific">Parahaliea aestuarii</name>
    <dbReference type="NCBI Taxonomy" id="1852021"/>
    <lineage>
        <taxon>Bacteria</taxon>
        <taxon>Pseudomonadati</taxon>
        <taxon>Pseudomonadota</taxon>
        <taxon>Gammaproteobacteria</taxon>
        <taxon>Cellvibrionales</taxon>
        <taxon>Halieaceae</taxon>
        <taxon>Parahaliea</taxon>
    </lineage>
</organism>
<accession>A0A5C9A1P7</accession>
<keyword evidence="3" id="KW-0804">Transcription</keyword>
<dbReference type="PANTHER" id="PTHR30055">
    <property type="entry name" value="HTH-TYPE TRANSCRIPTIONAL REGULATOR RUTR"/>
    <property type="match status" value="1"/>
</dbReference>
<feature type="DNA-binding region" description="H-T-H motif" evidence="4">
    <location>
        <begin position="42"/>
        <end position="61"/>
    </location>
</feature>